<feature type="domain" description="HTH iclR-type" evidence="4">
    <location>
        <begin position="21"/>
        <end position="83"/>
    </location>
</feature>
<dbReference type="PROSITE" id="PS51078">
    <property type="entry name" value="ICLR_ED"/>
    <property type="match status" value="1"/>
</dbReference>
<dbReference type="Pfam" id="PF01614">
    <property type="entry name" value="IclR_C"/>
    <property type="match status" value="1"/>
</dbReference>
<dbReference type="AlphaFoldDB" id="A0A7Y7IJ32"/>
<dbReference type="SUPFAM" id="SSF46785">
    <property type="entry name" value="Winged helix' DNA-binding domain"/>
    <property type="match status" value="1"/>
</dbReference>
<dbReference type="InterPro" id="IPR029016">
    <property type="entry name" value="GAF-like_dom_sf"/>
</dbReference>
<reference evidence="6 7" key="1">
    <citation type="submission" date="2020-02" db="EMBL/GenBank/DDBJ databases">
        <title>Genome sequence of strain AETb3-4.</title>
        <authorList>
            <person name="Gao J."/>
            <person name="Zhang X."/>
        </authorList>
    </citation>
    <scope>NUCLEOTIDE SEQUENCE [LARGE SCALE GENOMIC DNA]</scope>
    <source>
        <strain evidence="6 7">AETb3-4</strain>
    </source>
</reference>
<keyword evidence="3" id="KW-0804">Transcription</keyword>
<evidence type="ECO:0000256" key="2">
    <source>
        <dbReference type="ARBA" id="ARBA00023125"/>
    </source>
</evidence>
<comment type="caution">
    <text evidence="6">The sequence shown here is derived from an EMBL/GenBank/DDBJ whole genome shotgun (WGS) entry which is preliminary data.</text>
</comment>
<dbReference type="PANTHER" id="PTHR30136">
    <property type="entry name" value="HELIX-TURN-HELIX TRANSCRIPTIONAL REGULATOR, ICLR FAMILY"/>
    <property type="match status" value="1"/>
</dbReference>
<sequence length="281" mass="30387">MGDIRRIDAARQTGPTELAGETPTLRLFSLLELISTHDQLFTLQGLVEETGTPKPTLHRMLAQLEGAGLLIRQDDGRHYGVGVRLRRMAENLLINDIYHGARHAVLQSLVKELGESCNVTAVSGSEVVYLDRVETAEPLRVTLQPGSRVPVHASASGKMILSQFTPAQRRRLLSGAELTRYTPKTLSSLELLEADLDQVKERGYAIDDEEFLPGLVCAAVLVPTSNAVSNLCVAVQGPFMRLTPEKAADLVPALLMAAEAMGRIEAEAADTAGENRDGEVG</sequence>
<feature type="domain" description="IclR-ED" evidence="5">
    <location>
        <begin position="84"/>
        <end position="267"/>
    </location>
</feature>
<keyword evidence="2" id="KW-0238">DNA-binding</keyword>
<name>A0A7Y7IJ32_9MICC</name>
<dbReference type="SUPFAM" id="SSF55781">
    <property type="entry name" value="GAF domain-like"/>
    <property type="match status" value="1"/>
</dbReference>
<dbReference type="Proteomes" id="UP000543556">
    <property type="component" value="Unassembled WGS sequence"/>
</dbReference>
<dbReference type="GO" id="GO:0003700">
    <property type="term" value="F:DNA-binding transcription factor activity"/>
    <property type="evidence" value="ECO:0007669"/>
    <property type="project" value="TreeGrafter"/>
</dbReference>
<dbReference type="EMBL" id="JAAMFM010000030">
    <property type="protein sequence ID" value="NVM96380.1"/>
    <property type="molecule type" value="Genomic_DNA"/>
</dbReference>
<evidence type="ECO:0000259" key="5">
    <source>
        <dbReference type="PROSITE" id="PS51078"/>
    </source>
</evidence>
<evidence type="ECO:0000313" key="6">
    <source>
        <dbReference type="EMBL" id="NVM96380.1"/>
    </source>
</evidence>
<evidence type="ECO:0000256" key="3">
    <source>
        <dbReference type="ARBA" id="ARBA00023163"/>
    </source>
</evidence>
<dbReference type="Pfam" id="PF09339">
    <property type="entry name" value="HTH_IclR"/>
    <property type="match status" value="1"/>
</dbReference>
<gene>
    <name evidence="6" type="ORF">G6034_15985</name>
</gene>
<accession>A0A7Y7IJ32</accession>
<dbReference type="Gene3D" id="3.30.450.40">
    <property type="match status" value="1"/>
</dbReference>
<dbReference type="InterPro" id="IPR050707">
    <property type="entry name" value="HTH_MetabolicPath_Reg"/>
</dbReference>
<dbReference type="PANTHER" id="PTHR30136:SF24">
    <property type="entry name" value="HTH-TYPE TRANSCRIPTIONAL REPRESSOR ALLR"/>
    <property type="match status" value="1"/>
</dbReference>
<dbReference type="InterPro" id="IPR036390">
    <property type="entry name" value="WH_DNA-bd_sf"/>
</dbReference>
<evidence type="ECO:0000256" key="1">
    <source>
        <dbReference type="ARBA" id="ARBA00023015"/>
    </source>
</evidence>
<evidence type="ECO:0000259" key="4">
    <source>
        <dbReference type="PROSITE" id="PS51077"/>
    </source>
</evidence>
<keyword evidence="1" id="KW-0805">Transcription regulation</keyword>
<proteinExistence type="predicted"/>
<dbReference type="GO" id="GO:0003677">
    <property type="term" value="F:DNA binding"/>
    <property type="evidence" value="ECO:0007669"/>
    <property type="project" value="UniProtKB-KW"/>
</dbReference>
<dbReference type="PROSITE" id="PS51077">
    <property type="entry name" value="HTH_ICLR"/>
    <property type="match status" value="1"/>
</dbReference>
<organism evidence="6 7">
    <name type="scientific">Arthrobacter wenxiniae</name>
    <dbReference type="NCBI Taxonomy" id="2713570"/>
    <lineage>
        <taxon>Bacteria</taxon>
        <taxon>Bacillati</taxon>
        <taxon>Actinomycetota</taxon>
        <taxon>Actinomycetes</taxon>
        <taxon>Micrococcales</taxon>
        <taxon>Micrococcaceae</taxon>
        <taxon>Arthrobacter</taxon>
    </lineage>
</organism>
<dbReference type="InterPro" id="IPR014757">
    <property type="entry name" value="Tscrpt_reg_IclR_C"/>
</dbReference>
<dbReference type="RefSeq" id="WP_176636101.1">
    <property type="nucleotide sequence ID" value="NZ_JAAMFM010000030.1"/>
</dbReference>
<dbReference type="Gene3D" id="1.10.10.10">
    <property type="entry name" value="Winged helix-like DNA-binding domain superfamily/Winged helix DNA-binding domain"/>
    <property type="match status" value="1"/>
</dbReference>
<keyword evidence="7" id="KW-1185">Reference proteome</keyword>
<dbReference type="GO" id="GO:0045892">
    <property type="term" value="P:negative regulation of DNA-templated transcription"/>
    <property type="evidence" value="ECO:0007669"/>
    <property type="project" value="TreeGrafter"/>
</dbReference>
<protein>
    <submittedName>
        <fullName evidence="6">IclR family transcriptional regulator</fullName>
    </submittedName>
</protein>
<dbReference type="InterPro" id="IPR036388">
    <property type="entry name" value="WH-like_DNA-bd_sf"/>
</dbReference>
<evidence type="ECO:0000313" key="7">
    <source>
        <dbReference type="Proteomes" id="UP000543556"/>
    </source>
</evidence>
<dbReference type="InterPro" id="IPR005471">
    <property type="entry name" value="Tscrpt_reg_IclR_N"/>
</dbReference>